<evidence type="ECO:0000256" key="1">
    <source>
        <dbReference type="ARBA" id="ARBA00010592"/>
    </source>
</evidence>
<evidence type="ECO:0008006" key="5">
    <source>
        <dbReference type="Google" id="ProtNLM"/>
    </source>
</evidence>
<dbReference type="GO" id="GO:0003735">
    <property type="term" value="F:structural constituent of ribosome"/>
    <property type="evidence" value="ECO:0007669"/>
    <property type="project" value="InterPro"/>
</dbReference>
<dbReference type="InterPro" id="IPR008991">
    <property type="entry name" value="Translation_prot_SH3-like_sf"/>
</dbReference>
<dbReference type="GO" id="GO:0022625">
    <property type="term" value="C:cytosolic large ribosomal subunit"/>
    <property type="evidence" value="ECO:0007669"/>
    <property type="project" value="TreeGrafter"/>
</dbReference>
<reference evidence="4" key="1">
    <citation type="submission" date="2021-01" db="EMBL/GenBank/DDBJ databases">
        <authorList>
            <person name="Corre E."/>
            <person name="Pelletier E."/>
            <person name="Niang G."/>
            <person name="Scheremetjew M."/>
            <person name="Finn R."/>
            <person name="Kale V."/>
            <person name="Holt S."/>
            <person name="Cochrane G."/>
            <person name="Meng A."/>
            <person name="Brown T."/>
            <person name="Cohen L."/>
        </authorList>
    </citation>
    <scope>NUCLEOTIDE SEQUENCE</scope>
    <source>
        <strain evidence="4">SL-175</strain>
    </source>
</reference>
<dbReference type="InterPro" id="IPR041997">
    <property type="entry name" value="Ribosomal_eL6_KOW"/>
</dbReference>
<dbReference type="InterPro" id="IPR014722">
    <property type="entry name" value="Rib_uL2_dom2"/>
</dbReference>
<dbReference type="GO" id="GO:0002181">
    <property type="term" value="P:cytoplasmic translation"/>
    <property type="evidence" value="ECO:0007669"/>
    <property type="project" value="TreeGrafter"/>
</dbReference>
<evidence type="ECO:0000256" key="3">
    <source>
        <dbReference type="ARBA" id="ARBA00023274"/>
    </source>
</evidence>
<dbReference type="GO" id="GO:0000027">
    <property type="term" value="P:ribosomal large subunit assembly"/>
    <property type="evidence" value="ECO:0007669"/>
    <property type="project" value="TreeGrafter"/>
</dbReference>
<keyword evidence="3" id="KW-0687">Ribonucleoprotein</keyword>
<gene>
    <name evidence="4" type="ORF">MANT1106_LOCUS3998</name>
</gene>
<dbReference type="InterPro" id="IPR000915">
    <property type="entry name" value="60S_ribosomal_eL6"/>
</dbReference>
<name>A0A7S0SBI7_9CHLO</name>
<dbReference type="AlphaFoldDB" id="A0A7S0SBI7"/>
<dbReference type="CDD" id="cd13156">
    <property type="entry name" value="KOW_RPL6"/>
    <property type="match status" value="1"/>
</dbReference>
<dbReference type="PANTHER" id="PTHR10715">
    <property type="entry name" value="60S RIBOSOMAL PROTEIN L6"/>
    <property type="match status" value="1"/>
</dbReference>
<dbReference type="FunFam" id="2.30.30.30:FF:000014">
    <property type="entry name" value="60S ribosomal protein L6"/>
    <property type="match status" value="1"/>
</dbReference>
<accession>A0A7S0SBI7</accession>
<sequence length="202" mass="22197">MVKVTTPAQALKGVLSKAQTAPKKASKTPSFYPGEDVKFPLKRAEQASRSNPTKLRASVTPGTVLVLLAGHFKGKRVIFLKQLASGLLLVCGPYGVNGVPVKRVNQCYVIATSQKVDVSKVDAKKFDDAYFKKPTKDRSKKSEEDFFQGEAEKKELPAQYIADNKALDAALSPIIDKIPHLKGYMATKFTLRSGDKPHEMKF</sequence>
<dbReference type="Gene3D" id="2.30.30.30">
    <property type="match status" value="1"/>
</dbReference>
<protein>
    <recommendedName>
        <fullName evidence="5">60S ribosomal protein L6</fullName>
    </recommendedName>
</protein>
<comment type="similarity">
    <text evidence="1">Belongs to the eukaryotic ribosomal protein eL6 family.</text>
</comment>
<dbReference type="PANTHER" id="PTHR10715:SF0">
    <property type="entry name" value="LARGE RIBOSOMAL SUBUNIT PROTEIN EL6"/>
    <property type="match status" value="1"/>
</dbReference>
<proteinExistence type="inferred from homology"/>
<evidence type="ECO:0000256" key="2">
    <source>
        <dbReference type="ARBA" id="ARBA00022980"/>
    </source>
</evidence>
<dbReference type="EMBL" id="HBFC01007103">
    <property type="protein sequence ID" value="CAD8701316.1"/>
    <property type="molecule type" value="Transcribed_RNA"/>
</dbReference>
<dbReference type="SUPFAM" id="SSF50104">
    <property type="entry name" value="Translation proteins SH3-like domain"/>
    <property type="match status" value="1"/>
</dbReference>
<dbReference type="Pfam" id="PF01159">
    <property type="entry name" value="Ribosomal_L6e"/>
    <property type="match status" value="1"/>
</dbReference>
<organism evidence="4">
    <name type="scientific">Mantoniella antarctica</name>
    <dbReference type="NCBI Taxonomy" id="81844"/>
    <lineage>
        <taxon>Eukaryota</taxon>
        <taxon>Viridiplantae</taxon>
        <taxon>Chlorophyta</taxon>
        <taxon>Mamiellophyceae</taxon>
        <taxon>Mamiellales</taxon>
        <taxon>Mamiellaceae</taxon>
        <taxon>Mantoniella</taxon>
    </lineage>
</organism>
<evidence type="ECO:0000313" key="4">
    <source>
        <dbReference type="EMBL" id="CAD8701316.1"/>
    </source>
</evidence>
<dbReference type="GO" id="GO:0003723">
    <property type="term" value="F:RNA binding"/>
    <property type="evidence" value="ECO:0007669"/>
    <property type="project" value="TreeGrafter"/>
</dbReference>
<keyword evidence="2" id="KW-0689">Ribosomal protein</keyword>